<comment type="function">
    <text evidence="13">Part of a heterotetrameric complex that catalyzes the two-step biosynthesis of anthranilate, an intermediate in the biosynthesis of L-tryptophan. In the first step, the glutamine-binding beta subunit (TrpG) of anthranilate synthase (AS) provides the glutamine amidotransferase activity which generates ammonia as a substrate that, along with chorismate, is used in the second step, catalyzed by the large alpha subunit of AS (TrpE) to produce anthranilate. In the absence of TrpG, TrpE can synthesize anthranilate directly from chorismate and high concentrations of ammonia.</text>
</comment>
<dbReference type="EC" id="4.1.3.27" evidence="5"/>
<dbReference type="Pfam" id="PF00425">
    <property type="entry name" value="Chorismate_bind"/>
    <property type="match status" value="1"/>
</dbReference>
<keyword evidence="8" id="KW-0479">Metal-binding</keyword>
<protein>
    <recommendedName>
        <fullName evidence="6">Anthranilate synthase component 1</fullName>
        <ecNumber evidence="5">4.1.3.27</ecNumber>
    </recommendedName>
</protein>
<dbReference type="NCBIfam" id="NF010086">
    <property type="entry name" value="PRK13571.1"/>
    <property type="match status" value="1"/>
</dbReference>
<dbReference type="InterPro" id="IPR006805">
    <property type="entry name" value="Anth_synth_I_N"/>
</dbReference>
<feature type="domain" description="Chorismate-utilising enzyme C-terminal" evidence="15">
    <location>
        <begin position="240"/>
        <end position="499"/>
    </location>
</feature>
<evidence type="ECO:0000256" key="5">
    <source>
        <dbReference type="ARBA" id="ARBA00012266"/>
    </source>
</evidence>
<dbReference type="InterPro" id="IPR015890">
    <property type="entry name" value="Chorismate_C"/>
</dbReference>
<sequence>MRDLGNVHPNRGEFQALSNQHTVIPVTMTVLADAITPVGLYRRLANDRPGTFLMESAAQGGVWSRYSFVGAGSAATLTELDGETVWQGTPPAGVPIEGDPLDVLDATLRFLASDARNAVAPDLPNLVSGLAGYLGWETIRHWEKLPEPPPQDVNLPLLAMNLITDLAIHDQVDGTVTLVANAINLNGLESGAEQAYDDAVARLHSMAQQLARGADDPVSVAPVGWLDVDVTSRVHDSWTKQSFLDALDDAHQAIVDGEIFQIVLSRRFSTETEASGLDVYRVLRAMNPSPYMYLFTFDRPDGSGTFHIVGSSPEALVTVNNGHVVTHPIAGSRPRGATVEDDRLHEKDLLHDDKERAEHLMLVDLSRNDLSKVCTPGTVRVTQFMEVERFSHIMHLVSHVEGTMESGRTALDVLGATFPAGTLSGAPKPRALQLLEQWEPQQRGAYAGVIGYFDLAGNMDMAINIRSATLVDGVAYVQAGAGIVADSDPEAEAAETVAKASAPLRAVVAASRLTSLDSTGQSSSSGDA</sequence>
<keyword evidence="18" id="KW-1185">Reference proteome</keyword>
<evidence type="ECO:0000256" key="2">
    <source>
        <dbReference type="ARBA" id="ARBA00004873"/>
    </source>
</evidence>
<keyword evidence="7" id="KW-0028">Amino-acid biosynthesis</keyword>
<evidence type="ECO:0000259" key="16">
    <source>
        <dbReference type="Pfam" id="PF04715"/>
    </source>
</evidence>
<evidence type="ECO:0000256" key="9">
    <source>
        <dbReference type="ARBA" id="ARBA00022822"/>
    </source>
</evidence>
<evidence type="ECO:0000256" key="7">
    <source>
        <dbReference type="ARBA" id="ARBA00022605"/>
    </source>
</evidence>
<dbReference type="InterPro" id="IPR019999">
    <property type="entry name" value="Anth_synth_I-like"/>
</dbReference>
<dbReference type="Gene3D" id="3.60.120.10">
    <property type="entry name" value="Anthranilate synthase"/>
    <property type="match status" value="1"/>
</dbReference>
<dbReference type="Pfam" id="PF04715">
    <property type="entry name" value="Anth_synt_I_N"/>
    <property type="match status" value="1"/>
</dbReference>
<dbReference type="RefSeq" id="WP_278155831.1">
    <property type="nucleotide sequence ID" value="NZ_CP121252.1"/>
</dbReference>
<gene>
    <name evidence="17" type="ORF">P8192_07390</name>
</gene>
<accession>A0ABY8H3M4</accession>
<dbReference type="PANTHER" id="PTHR11236:SF46">
    <property type="entry name" value="ANTHRANILATE SYNTHASE COMPONENT 1"/>
    <property type="match status" value="1"/>
</dbReference>
<comment type="pathway">
    <text evidence="2">Amino-acid biosynthesis; L-tryptophan biosynthesis; L-tryptophan from chorismate: step 1/5.</text>
</comment>
<dbReference type="Proteomes" id="UP001219037">
    <property type="component" value="Chromosome"/>
</dbReference>
<reference evidence="17 18" key="1">
    <citation type="submission" date="2023-04" db="EMBL/GenBank/DDBJ databases">
        <title>Funneling lignin-derived compounds into biodiesel using alkali-halophilic Citricoccus sp. P2.</title>
        <authorList>
            <person name="Luo C.-B."/>
        </authorList>
    </citation>
    <scope>NUCLEOTIDE SEQUENCE [LARGE SCALE GENOMIC DNA]</scope>
    <source>
        <strain evidence="17 18">P2</strain>
    </source>
</reference>
<comment type="similarity">
    <text evidence="3">Belongs to the anthranilate synthase component I family.</text>
</comment>
<feature type="domain" description="Anthranilate synthase component I N-terminal" evidence="16">
    <location>
        <begin position="33"/>
        <end position="178"/>
    </location>
</feature>
<evidence type="ECO:0000256" key="10">
    <source>
        <dbReference type="ARBA" id="ARBA00022842"/>
    </source>
</evidence>
<comment type="cofactor">
    <cofactor evidence="1">
        <name>Mg(2+)</name>
        <dbReference type="ChEBI" id="CHEBI:18420"/>
    </cofactor>
</comment>
<dbReference type="EMBL" id="CP121252">
    <property type="protein sequence ID" value="WFP15257.1"/>
    <property type="molecule type" value="Genomic_DNA"/>
</dbReference>
<evidence type="ECO:0000256" key="1">
    <source>
        <dbReference type="ARBA" id="ARBA00001946"/>
    </source>
</evidence>
<keyword evidence="10" id="KW-0460">Magnesium</keyword>
<evidence type="ECO:0000259" key="15">
    <source>
        <dbReference type="Pfam" id="PF00425"/>
    </source>
</evidence>
<evidence type="ECO:0000256" key="4">
    <source>
        <dbReference type="ARBA" id="ARBA00011575"/>
    </source>
</evidence>
<dbReference type="PANTHER" id="PTHR11236">
    <property type="entry name" value="AMINOBENZOATE/ANTHRANILATE SYNTHASE"/>
    <property type="match status" value="1"/>
</dbReference>
<dbReference type="GO" id="GO:0004049">
    <property type="term" value="F:anthranilate synthase activity"/>
    <property type="evidence" value="ECO:0007669"/>
    <property type="project" value="UniProtKB-EC"/>
</dbReference>
<evidence type="ECO:0000256" key="6">
    <source>
        <dbReference type="ARBA" id="ARBA00020653"/>
    </source>
</evidence>
<evidence type="ECO:0000256" key="14">
    <source>
        <dbReference type="ARBA" id="ARBA00047683"/>
    </source>
</evidence>
<evidence type="ECO:0000313" key="18">
    <source>
        <dbReference type="Proteomes" id="UP001219037"/>
    </source>
</evidence>
<evidence type="ECO:0000313" key="17">
    <source>
        <dbReference type="EMBL" id="WFP15257.1"/>
    </source>
</evidence>
<organism evidence="17 18">
    <name type="scientific">Citricoccus muralis</name>
    <dbReference type="NCBI Taxonomy" id="169134"/>
    <lineage>
        <taxon>Bacteria</taxon>
        <taxon>Bacillati</taxon>
        <taxon>Actinomycetota</taxon>
        <taxon>Actinomycetes</taxon>
        <taxon>Micrococcales</taxon>
        <taxon>Micrococcaceae</taxon>
        <taxon>Citricoccus</taxon>
    </lineage>
</organism>
<keyword evidence="12 17" id="KW-0456">Lyase</keyword>
<evidence type="ECO:0000256" key="13">
    <source>
        <dbReference type="ARBA" id="ARBA00025634"/>
    </source>
</evidence>
<name>A0ABY8H3M4_9MICC</name>
<comment type="catalytic activity">
    <reaction evidence="14">
        <text>chorismate + L-glutamine = anthranilate + pyruvate + L-glutamate + H(+)</text>
        <dbReference type="Rhea" id="RHEA:21732"/>
        <dbReference type="ChEBI" id="CHEBI:15361"/>
        <dbReference type="ChEBI" id="CHEBI:15378"/>
        <dbReference type="ChEBI" id="CHEBI:16567"/>
        <dbReference type="ChEBI" id="CHEBI:29748"/>
        <dbReference type="ChEBI" id="CHEBI:29985"/>
        <dbReference type="ChEBI" id="CHEBI:58359"/>
        <dbReference type="EC" id="4.1.3.27"/>
    </reaction>
</comment>
<dbReference type="PRINTS" id="PR00095">
    <property type="entry name" value="ANTSNTHASEI"/>
</dbReference>
<evidence type="ECO:0000256" key="3">
    <source>
        <dbReference type="ARBA" id="ARBA00009562"/>
    </source>
</evidence>
<comment type="subunit">
    <text evidence="4">Heterotetramer consisting of two non-identical subunits: a beta subunit (TrpG) and a large alpha subunit (TrpE).</text>
</comment>
<proteinExistence type="inferred from homology"/>
<dbReference type="SUPFAM" id="SSF56322">
    <property type="entry name" value="ADC synthase"/>
    <property type="match status" value="1"/>
</dbReference>
<evidence type="ECO:0000256" key="8">
    <source>
        <dbReference type="ARBA" id="ARBA00022723"/>
    </source>
</evidence>
<evidence type="ECO:0000256" key="12">
    <source>
        <dbReference type="ARBA" id="ARBA00023239"/>
    </source>
</evidence>
<dbReference type="InterPro" id="IPR005801">
    <property type="entry name" value="ADC_synthase"/>
</dbReference>
<keyword evidence="11" id="KW-0057">Aromatic amino acid biosynthesis</keyword>
<evidence type="ECO:0000256" key="11">
    <source>
        <dbReference type="ARBA" id="ARBA00023141"/>
    </source>
</evidence>
<keyword evidence="9" id="KW-0822">Tryptophan biosynthesis</keyword>